<protein>
    <submittedName>
        <fullName evidence="3">PKD domain-containing protein</fullName>
    </submittedName>
</protein>
<feature type="chain" id="PRO_5015875579" evidence="1">
    <location>
        <begin position="25"/>
        <end position="313"/>
    </location>
</feature>
<organism evidence="3 4">
    <name type="scientific">Dysgonomonas alginatilytica</name>
    <dbReference type="NCBI Taxonomy" id="1605892"/>
    <lineage>
        <taxon>Bacteria</taxon>
        <taxon>Pseudomonadati</taxon>
        <taxon>Bacteroidota</taxon>
        <taxon>Bacteroidia</taxon>
        <taxon>Bacteroidales</taxon>
        <taxon>Dysgonomonadaceae</taxon>
        <taxon>Dysgonomonas</taxon>
    </lineage>
</organism>
<dbReference type="Proteomes" id="UP000247973">
    <property type="component" value="Unassembled WGS sequence"/>
</dbReference>
<name>A0A2V3PMZ6_9BACT</name>
<sequence length="313" mass="34683">MKNIILISKLLLLTVVSFTISSCSDDEPIQIALYLPIADFSHEDFDKKIVFTDKSENADSYYWTFGDGETSTEQNPTHFYRTNKKFTAELTIRGEKGKTSSKKMIIDLSDGNSPGGTEDVKITLDGNFSDWLAVPASMLATSKIASYVTDLVSLKEVKLCGNEDYLFFYIKADGTKFNVVQFYIDKDNSEESGFLGWSWANMGAEFLFEGGKAENLAPTVFEYDDAKGNGGTEWAWIERYKPDSKAIEISNFVAGENNIVEVEGRIIRSFIPNLGRTIKVGVVGVNAEWAQSGLLPSKLEDGGLNQAMTVKLP</sequence>
<dbReference type="PROSITE" id="PS50093">
    <property type="entry name" value="PKD"/>
    <property type="match status" value="1"/>
</dbReference>
<dbReference type="InterPro" id="IPR022409">
    <property type="entry name" value="PKD/Chitinase_dom"/>
</dbReference>
<evidence type="ECO:0000256" key="1">
    <source>
        <dbReference type="SAM" id="SignalP"/>
    </source>
</evidence>
<keyword evidence="1" id="KW-0732">Signal</keyword>
<reference evidence="3 4" key="1">
    <citation type="submission" date="2018-03" db="EMBL/GenBank/DDBJ databases">
        <title>Genomic Encyclopedia of Archaeal and Bacterial Type Strains, Phase II (KMG-II): from individual species to whole genera.</title>
        <authorList>
            <person name="Goeker M."/>
        </authorList>
    </citation>
    <scope>NUCLEOTIDE SEQUENCE [LARGE SCALE GENOMIC DNA]</scope>
    <source>
        <strain evidence="3 4">DSM 100214</strain>
    </source>
</reference>
<dbReference type="InterPro" id="IPR000601">
    <property type="entry name" value="PKD_dom"/>
</dbReference>
<feature type="domain" description="PKD" evidence="2">
    <location>
        <begin position="60"/>
        <end position="113"/>
    </location>
</feature>
<gene>
    <name evidence="3" type="ORF">CLV62_11349</name>
</gene>
<dbReference type="InterPro" id="IPR013783">
    <property type="entry name" value="Ig-like_fold"/>
</dbReference>
<dbReference type="RefSeq" id="WP_170120048.1">
    <property type="nucleotide sequence ID" value="NZ_QICL01000013.1"/>
</dbReference>
<dbReference type="Gene3D" id="2.60.40.10">
    <property type="entry name" value="Immunoglobulins"/>
    <property type="match status" value="1"/>
</dbReference>
<feature type="signal peptide" evidence="1">
    <location>
        <begin position="1"/>
        <end position="24"/>
    </location>
</feature>
<dbReference type="SMART" id="SM00089">
    <property type="entry name" value="PKD"/>
    <property type="match status" value="1"/>
</dbReference>
<dbReference type="SUPFAM" id="SSF49299">
    <property type="entry name" value="PKD domain"/>
    <property type="match status" value="1"/>
</dbReference>
<dbReference type="Pfam" id="PF18911">
    <property type="entry name" value="PKD_4"/>
    <property type="match status" value="1"/>
</dbReference>
<dbReference type="PROSITE" id="PS51257">
    <property type="entry name" value="PROKAR_LIPOPROTEIN"/>
    <property type="match status" value="1"/>
</dbReference>
<dbReference type="AlphaFoldDB" id="A0A2V3PMZ6"/>
<evidence type="ECO:0000313" key="3">
    <source>
        <dbReference type="EMBL" id="PXV63562.1"/>
    </source>
</evidence>
<dbReference type="CDD" id="cd00146">
    <property type="entry name" value="PKD"/>
    <property type="match status" value="1"/>
</dbReference>
<dbReference type="InterPro" id="IPR035986">
    <property type="entry name" value="PKD_dom_sf"/>
</dbReference>
<comment type="caution">
    <text evidence="3">The sequence shown here is derived from an EMBL/GenBank/DDBJ whole genome shotgun (WGS) entry which is preliminary data.</text>
</comment>
<proteinExistence type="predicted"/>
<evidence type="ECO:0000313" key="4">
    <source>
        <dbReference type="Proteomes" id="UP000247973"/>
    </source>
</evidence>
<dbReference type="EMBL" id="QICL01000013">
    <property type="protein sequence ID" value="PXV63562.1"/>
    <property type="molecule type" value="Genomic_DNA"/>
</dbReference>
<accession>A0A2V3PMZ6</accession>
<keyword evidence="4" id="KW-1185">Reference proteome</keyword>
<evidence type="ECO:0000259" key="2">
    <source>
        <dbReference type="PROSITE" id="PS50093"/>
    </source>
</evidence>